<dbReference type="InterPro" id="IPR001763">
    <property type="entry name" value="Rhodanese-like_dom"/>
</dbReference>
<dbReference type="InterPro" id="IPR050229">
    <property type="entry name" value="GlpE_sulfurtransferase"/>
</dbReference>
<dbReference type="PROSITE" id="PS50206">
    <property type="entry name" value="RHODANESE_3"/>
    <property type="match status" value="1"/>
</dbReference>
<dbReference type="PROSITE" id="PS51257">
    <property type="entry name" value="PROKAR_LIPOPROTEIN"/>
    <property type="match status" value="1"/>
</dbReference>
<sequence length="181" mass="19443">MKKRIVALMFASVISLSILGGCASQTTPETTEPAPATEEAAQTETAPVEETEKQYITPEQVKDGMSSTEDYVLLDLRKVADYEAGHINGAVSSDLDSTIANNDDETSISNIKTALTDATGSEDGADKKLVLLCYSGKKYAEAGHRLLNEIGVDNSRVFILEGGYKAWTAAGEEYENLIVTQ</sequence>
<organism evidence="4 5">
    <name type="scientific">Acetoanaerobium sticklandii (strain ATCC 12662 / DSM 519 / JCM 1433 / CCUG 9281 / NCIMB 10654 / HF)</name>
    <name type="common">Clostridium sticklandii</name>
    <dbReference type="NCBI Taxonomy" id="499177"/>
    <lineage>
        <taxon>Bacteria</taxon>
        <taxon>Bacillati</taxon>
        <taxon>Bacillota</taxon>
        <taxon>Clostridia</taxon>
        <taxon>Peptostreptococcales</taxon>
        <taxon>Filifactoraceae</taxon>
        <taxon>Acetoanaerobium</taxon>
    </lineage>
</organism>
<dbReference type="PANTHER" id="PTHR43031:SF1">
    <property type="entry name" value="PYRIDINE NUCLEOTIDE-DISULPHIDE OXIDOREDUCTASE"/>
    <property type="match status" value="1"/>
</dbReference>
<dbReference type="Proteomes" id="UP000007041">
    <property type="component" value="Chromosome"/>
</dbReference>
<feature type="compositionally biased region" description="Low complexity" evidence="1">
    <location>
        <begin position="26"/>
        <end position="48"/>
    </location>
</feature>
<name>E3PWV4_ACESD</name>
<evidence type="ECO:0000313" key="4">
    <source>
        <dbReference type="EMBL" id="CBH20919.1"/>
    </source>
</evidence>
<evidence type="ECO:0000256" key="1">
    <source>
        <dbReference type="SAM" id="MobiDB-lite"/>
    </source>
</evidence>
<dbReference type="EMBL" id="FP565809">
    <property type="protein sequence ID" value="CBH20919.1"/>
    <property type="molecule type" value="Genomic_DNA"/>
</dbReference>
<dbReference type="CDD" id="cd00158">
    <property type="entry name" value="RHOD"/>
    <property type="match status" value="1"/>
</dbReference>
<dbReference type="STRING" id="1511.CLOST_0793"/>
<feature type="region of interest" description="Disordered" evidence="1">
    <location>
        <begin position="25"/>
        <end position="53"/>
    </location>
</feature>
<accession>E3PWV4</accession>
<reference evidence="5" key="1">
    <citation type="journal article" date="2010" name="BMC Genomics">
        <title>Clostridium sticklandii, a specialist in amino acid degradation:revisiting its metabolism through its genome sequence.</title>
        <authorList>
            <person name="Fonknechten N."/>
            <person name="Chaussonnerie S."/>
            <person name="Tricot S."/>
            <person name="Lajus A."/>
            <person name="Andreesen J.R."/>
            <person name="Perchat N."/>
            <person name="Pelletier E."/>
            <person name="Gouyvenoux M."/>
            <person name="Barbe V."/>
            <person name="Salanoubat M."/>
            <person name="Le Paslier D."/>
            <person name="Weissenbach J."/>
            <person name="Cohen G.N."/>
            <person name="Kreimeyer A."/>
        </authorList>
    </citation>
    <scope>NUCLEOTIDE SEQUENCE [LARGE SCALE GENOMIC DNA]</scope>
    <source>
        <strain evidence="5">ATCC 12662 / DSM 519 / JCM 1433 / CCUG 9281 / NCIMB 10654 / HF</strain>
    </source>
</reference>
<dbReference type="SMART" id="SM00450">
    <property type="entry name" value="RHOD"/>
    <property type="match status" value="1"/>
</dbReference>
<dbReference type="eggNOG" id="COG0607">
    <property type="taxonomic scope" value="Bacteria"/>
</dbReference>
<feature type="domain" description="Rhodanese" evidence="3">
    <location>
        <begin position="67"/>
        <end position="176"/>
    </location>
</feature>
<dbReference type="KEGG" id="cst:CLOST_0793"/>
<evidence type="ECO:0000313" key="5">
    <source>
        <dbReference type="Proteomes" id="UP000007041"/>
    </source>
</evidence>
<dbReference type="Pfam" id="PF00581">
    <property type="entry name" value="Rhodanese"/>
    <property type="match status" value="1"/>
</dbReference>
<dbReference type="SUPFAM" id="SSF52821">
    <property type="entry name" value="Rhodanese/Cell cycle control phosphatase"/>
    <property type="match status" value="1"/>
</dbReference>
<dbReference type="AlphaFoldDB" id="E3PWV4"/>
<evidence type="ECO:0000256" key="2">
    <source>
        <dbReference type="SAM" id="SignalP"/>
    </source>
</evidence>
<dbReference type="InterPro" id="IPR036873">
    <property type="entry name" value="Rhodanese-like_dom_sf"/>
</dbReference>
<dbReference type="Gene3D" id="3.40.250.10">
    <property type="entry name" value="Rhodanese-like domain"/>
    <property type="match status" value="1"/>
</dbReference>
<keyword evidence="5" id="KW-1185">Reference proteome</keyword>
<evidence type="ECO:0000259" key="3">
    <source>
        <dbReference type="PROSITE" id="PS50206"/>
    </source>
</evidence>
<proteinExistence type="predicted"/>
<dbReference type="HOGENOM" id="CLU_1486655_0_0_9"/>
<feature type="signal peptide" evidence="2">
    <location>
        <begin position="1"/>
        <end position="23"/>
    </location>
</feature>
<protein>
    <submittedName>
        <fullName evidence="4">Rhodanese domain protein (Modular protein)</fullName>
    </submittedName>
</protein>
<dbReference type="PANTHER" id="PTHR43031">
    <property type="entry name" value="FAD-DEPENDENT OXIDOREDUCTASE"/>
    <property type="match status" value="1"/>
</dbReference>
<dbReference type="BioCyc" id="CSTI499177:GJE9-837-MONOMER"/>
<feature type="chain" id="PRO_5003179938" evidence="2">
    <location>
        <begin position="24"/>
        <end position="181"/>
    </location>
</feature>
<keyword evidence="2" id="KW-0732">Signal</keyword>
<gene>
    <name evidence="4" type="ordered locus">CLOST_0793</name>
</gene>